<keyword evidence="1" id="KW-0444">Lipid biosynthesis</keyword>
<dbReference type="GO" id="GO:0008770">
    <property type="term" value="F:[acyl-carrier-protein] phosphodiesterase activity"/>
    <property type="evidence" value="ECO:0007669"/>
    <property type="project" value="InterPro"/>
</dbReference>
<keyword evidence="2" id="KW-0378">Hydrolase</keyword>
<evidence type="ECO:0000313" key="5">
    <source>
        <dbReference type="Proteomes" id="UP000279600"/>
    </source>
</evidence>
<gene>
    <name evidence="4" type="ORF">EJ995_08400</name>
</gene>
<evidence type="ECO:0000256" key="2">
    <source>
        <dbReference type="ARBA" id="ARBA00022801"/>
    </source>
</evidence>
<evidence type="ECO:0000256" key="1">
    <source>
        <dbReference type="ARBA" id="ARBA00022516"/>
    </source>
</evidence>
<evidence type="ECO:0000256" key="3">
    <source>
        <dbReference type="ARBA" id="ARBA00023098"/>
    </source>
</evidence>
<name>A0A3S9MYC9_9FLAO</name>
<evidence type="ECO:0000313" key="4">
    <source>
        <dbReference type="EMBL" id="AZQ44255.1"/>
    </source>
</evidence>
<dbReference type="PIRSF" id="PIRSF011489">
    <property type="entry name" value="DUF479"/>
    <property type="match status" value="1"/>
</dbReference>
<keyword evidence="3" id="KW-0443">Lipid metabolism</keyword>
<protein>
    <submittedName>
        <fullName evidence="4">DUF479 domain-containing protein</fullName>
    </submittedName>
</protein>
<dbReference type="OrthoDB" id="8442777at2"/>
<proteinExistence type="predicted"/>
<reference evidence="4 5" key="1">
    <citation type="submission" date="2018-12" db="EMBL/GenBank/DDBJ databases">
        <title>Complete genome of Nonlabens sp. MJ115.</title>
        <authorList>
            <person name="Choi H.S."/>
            <person name="Jung J."/>
        </authorList>
    </citation>
    <scope>NUCLEOTIDE SEQUENCE [LARGE SCALE GENOMIC DNA]</scope>
    <source>
        <strain evidence="4 5">MJ115</strain>
    </source>
</reference>
<dbReference type="KEGG" id="noj:EJ995_08400"/>
<dbReference type="AlphaFoldDB" id="A0A3S9MYC9"/>
<organism evidence="4 5">
    <name type="scientific">Nonlabens ponticola</name>
    <dbReference type="NCBI Taxonomy" id="2496866"/>
    <lineage>
        <taxon>Bacteria</taxon>
        <taxon>Pseudomonadati</taxon>
        <taxon>Bacteroidota</taxon>
        <taxon>Flavobacteriia</taxon>
        <taxon>Flavobacteriales</taxon>
        <taxon>Flavobacteriaceae</taxon>
        <taxon>Nonlabens</taxon>
    </lineage>
</organism>
<dbReference type="RefSeq" id="WP_126447514.1">
    <property type="nucleotide sequence ID" value="NZ_CP034549.1"/>
</dbReference>
<dbReference type="EMBL" id="CP034549">
    <property type="protein sequence ID" value="AZQ44255.1"/>
    <property type="molecule type" value="Genomic_DNA"/>
</dbReference>
<keyword evidence="5" id="KW-1185">Reference proteome</keyword>
<sequence length="200" mass="23901">MNYLAHVYLSGDDKELRIGNFIADSVRGKNFKMFPRRVSDGIILHRKIDTYTDSHPIVSQSKEIIRPKYGLWSSVIIDLFYDHFLAAQWSEYNEMQLLPFTENFYADLKEYYAVLPSKVQRFLPIMIEYNWLYSYRTVEGMSRILHQMNKRTRGKSKMQFAAIDLEKHYNVLQSHFDQYMAELEEYVSHQKESLTNMDRL</sequence>
<dbReference type="Pfam" id="PF04336">
    <property type="entry name" value="ACP_PD"/>
    <property type="match status" value="1"/>
</dbReference>
<dbReference type="PANTHER" id="PTHR38764">
    <property type="entry name" value="ACYL CARRIER PROTEIN PHOSPHODIESTERASE"/>
    <property type="match status" value="1"/>
</dbReference>
<dbReference type="GO" id="GO:0006633">
    <property type="term" value="P:fatty acid biosynthetic process"/>
    <property type="evidence" value="ECO:0007669"/>
    <property type="project" value="InterPro"/>
</dbReference>
<dbReference type="PANTHER" id="PTHR38764:SF1">
    <property type="entry name" value="ACYL CARRIER PROTEIN PHOSPHODIESTERASE"/>
    <property type="match status" value="1"/>
</dbReference>
<accession>A0A3S9MYC9</accession>
<dbReference type="InterPro" id="IPR007431">
    <property type="entry name" value="ACP_PD"/>
</dbReference>
<dbReference type="Proteomes" id="UP000279600">
    <property type="component" value="Chromosome"/>
</dbReference>